<dbReference type="InterPro" id="IPR029025">
    <property type="entry name" value="T3SS_substrate_exporter_C"/>
</dbReference>
<dbReference type="Pfam" id="PF01312">
    <property type="entry name" value="Bac_export_2"/>
    <property type="match status" value="1"/>
</dbReference>
<evidence type="ECO:0000313" key="4">
    <source>
        <dbReference type="Proteomes" id="UP000590749"/>
    </source>
</evidence>
<dbReference type="GO" id="GO:0005886">
    <property type="term" value="C:plasma membrane"/>
    <property type="evidence" value="ECO:0007669"/>
    <property type="project" value="TreeGrafter"/>
</dbReference>
<keyword evidence="4" id="KW-1185">Reference proteome</keyword>
<evidence type="ECO:0000256" key="2">
    <source>
        <dbReference type="SAM" id="Phobius"/>
    </source>
</evidence>
<dbReference type="InterPro" id="IPR006135">
    <property type="entry name" value="T3SS_substrate_exporter"/>
</dbReference>
<dbReference type="GO" id="GO:0009306">
    <property type="term" value="P:protein secretion"/>
    <property type="evidence" value="ECO:0007669"/>
    <property type="project" value="InterPro"/>
</dbReference>
<accession>A0A7W5AJ72</accession>
<reference evidence="3 4" key="1">
    <citation type="submission" date="2020-08" db="EMBL/GenBank/DDBJ databases">
        <title>Genomic Encyclopedia of Type Strains, Phase III (KMG-III): the genomes of soil and plant-associated and newly described type strains.</title>
        <authorList>
            <person name="Whitman W."/>
        </authorList>
    </citation>
    <scope>NUCLEOTIDE SEQUENCE [LARGE SCALE GENOMIC DNA]</scope>
    <source>
        <strain evidence="3 4">CECT 3287</strain>
    </source>
</reference>
<dbReference type="RefSeq" id="WP_183222485.1">
    <property type="nucleotide sequence ID" value="NZ_BMPW01000006.1"/>
</dbReference>
<name>A0A7W5AJ72_9ACTN</name>
<dbReference type="Gene3D" id="6.10.250.2080">
    <property type="match status" value="1"/>
</dbReference>
<feature type="transmembrane region" description="Helical" evidence="2">
    <location>
        <begin position="183"/>
        <end position="206"/>
    </location>
</feature>
<feature type="transmembrane region" description="Helical" evidence="2">
    <location>
        <begin position="83"/>
        <end position="104"/>
    </location>
</feature>
<protein>
    <submittedName>
        <fullName evidence="3">Flagellar biosynthetic protein FlhB</fullName>
    </submittedName>
</protein>
<keyword evidence="3" id="KW-0969">Cilium</keyword>
<keyword evidence="2" id="KW-0472">Membrane</keyword>
<dbReference type="EMBL" id="JACHXF010000010">
    <property type="protein sequence ID" value="MBB3097056.1"/>
    <property type="molecule type" value="Genomic_DNA"/>
</dbReference>
<dbReference type="Proteomes" id="UP000590749">
    <property type="component" value="Unassembled WGS sequence"/>
</dbReference>
<evidence type="ECO:0000256" key="1">
    <source>
        <dbReference type="SAM" id="MobiDB-lite"/>
    </source>
</evidence>
<dbReference type="Gene3D" id="3.40.1690.10">
    <property type="entry name" value="secretion proteins EscU"/>
    <property type="match status" value="1"/>
</dbReference>
<organism evidence="3 4">
    <name type="scientific">Actinoplanes campanulatus</name>
    <dbReference type="NCBI Taxonomy" id="113559"/>
    <lineage>
        <taxon>Bacteria</taxon>
        <taxon>Bacillati</taxon>
        <taxon>Actinomycetota</taxon>
        <taxon>Actinomycetes</taxon>
        <taxon>Micromonosporales</taxon>
        <taxon>Micromonosporaceae</taxon>
        <taxon>Actinoplanes</taxon>
    </lineage>
</organism>
<proteinExistence type="predicted"/>
<keyword evidence="2" id="KW-0812">Transmembrane</keyword>
<dbReference type="PANTHER" id="PTHR30531:SF12">
    <property type="entry name" value="FLAGELLAR BIOSYNTHETIC PROTEIN FLHB"/>
    <property type="match status" value="1"/>
</dbReference>
<dbReference type="PANTHER" id="PTHR30531">
    <property type="entry name" value="FLAGELLAR BIOSYNTHETIC PROTEIN FLHB"/>
    <property type="match status" value="1"/>
</dbReference>
<feature type="transmembrane region" description="Helical" evidence="2">
    <location>
        <begin position="137"/>
        <end position="158"/>
    </location>
</feature>
<evidence type="ECO:0000313" key="3">
    <source>
        <dbReference type="EMBL" id="MBB3097056.1"/>
    </source>
</evidence>
<gene>
    <name evidence="3" type="ORF">FHR83_004731</name>
</gene>
<keyword evidence="3" id="KW-0282">Flagellum</keyword>
<sequence>MSGEKTEQPTAQKLKKAKQEGQIGRTQDLGAWAGMLAASIILPRTLGKAMEHAEELMAKVPDTIADPDPATALAILKEGLMGAAWTVLPLALTMMAVGIVAAGAQGGIRVATKLFKPKFNRLNPFTGIKRMVGPQGLWEGVKALVKTTVLAVVLYLIMKDIVPTLMTAGQLPLRSLIGVINDAAIQLIRAAAAAGLVMAAADYFVVRRRTNKQLRMSKEEVKQEHKNTEGDPLIKAQIRAKQHAMARNRQMADVPTADVVVVNPVHIAVALRYEPEKGAPRVVAKGQGPLAAKIRDLATENRIPMVQDVPLARALNKDCEIGQEIPAEFYGAVAKVLAFVMSLKARGAAAGFHRNPNPTPAAA</sequence>
<comment type="caution">
    <text evidence="3">The sequence shown here is derived from an EMBL/GenBank/DDBJ whole genome shotgun (WGS) entry which is preliminary data.</text>
</comment>
<dbReference type="AlphaFoldDB" id="A0A7W5AJ72"/>
<feature type="region of interest" description="Disordered" evidence="1">
    <location>
        <begin position="1"/>
        <end position="22"/>
    </location>
</feature>
<dbReference type="SUPFAM" id="SSF160544">
    <property type="entry name" value="EscU C-terminal domain-like"/>
    <property type="match status" value="1"/>
</dbReference>
<keyword evidence="3" id="KW-0966">Cell projection</keyword>
<keyword evidence="2" id="KW-1133">Transmembrane helix</keyword>
<dbReference type="PRINTS" id="PR00950">
    <property type="entry name" value="TYPE3IMSPROT"/>
</dbReference>